<reference evidence="1" key="1">
    <citation type="journal article" date="2015" name="Nature">
        <title>Complex archaea that bridge the gap between prokaryotes and eukaryotes.</title>
        <authorList>
            <person name="Spang A."/>
            <person name="Saw J.H."/>
            <person name="Jorgensen S.L."/>
            <person name="Zaremba-Niedzwiedzka K."/>
            <person name="Martijn J."/>
            <person name="Lind A.E."/>
            <person name="van Eijk R."/>
            <person name="Schleper C."/>
            <person name="Guy L."/>
            <person name="Ettema T.J."/>
        </authorList>
    </citation>
    <scope>NUCLEOTIDE SEQUENCE</scope>
</reference>
<organism evidence="1">
    <name type="scientific">marine sediment metagenome</name>
    <dbReference type="NCBI Taxonomy" id="412755"/>
    <lineage>
        <taxon>unclassified sequences</taxon>
        <taxon>metagenomes</taxon>
        <taxon>ecological metagenomes</taxon>
    </lineage>
</organism>
<gene>
    <name evidence="1" type="ORF">LCGC14_0087260</name>
</gene>
<sequence length="839" mass="94123">MIVSTPFTSEEWEKSLQNHYLRSDGPYGSAPLTTLDATPAELRLAAGLDEYSDEEVIKAFLSIFTRDNVHRVFSGTESSGGGFYAFRRFHYLVLSCLVEATIIGVSDHHNFRVRLGELLNDGLGPQGNVSGINGLWKALAYHLNAQASLGEAYRTVELPVPRYRTHIGYAVELAYPSRKDLNCLKKSLQSLQNKAFNSRGSLINHLFETRHNLPARMQDELLSLRRSYLAGDSIEQYALWRQIESMLDVIARDEPSCKALLWQISLRFVGWDGDEAIITLSYGNRRAELESPQWEGDFAELFSGRYCPTPLRQLIDSGVLVLYESRGGHWSQDDRRIPENSQVIVLSHISEITQNFNDPITIHDGWKASEPMPLEVALEITSYKGVLPSKQQNVTEFRIEEGLPLMRGVWLARPGYQPVIRIPEKADVDIQPPLAYERCGGSVWIKDTACAEGQWRITVSQPSGAASTLDMKLKSNAPLATQWAQRLANYEPAIELRDKGNGSLIDGAHPTTAGIYPNRLSDALEALYARVGGTRPEKEIVGLIHRVLPDELKQHLVWDLLRSLQEAGWLELDLNRKWRGRAWRVLPPRIVQTGQSSAIVEGALGASELSCLQAEAKRLSVEVHINAERPWAPPVFGLIGEALKQLAEALGWENENALQPNINKAPACWPQEKREGVGYESFAIWKPDPGLFVRQARQQQGKITLDRMVHEKDRDLFVIKDGESTFKTTQRVVALMEYARLTKSSLFIKDRTMLVRNGCGGHLPLNVAIWLRRLTGVQTGLGLTQSKQTYLYGGTEAAIEIMQRAFGMAIQSSANTSTSLTVMQFAAQRRRGLRPNYYQ</sequence>
<dbReference type="EMBL" id="LAZR01000023">
    <property type="protein sequence ID" value="KKO04368.1"/>
    <property type="molecule type" value="Genomic_DNA"/>
</dbReference>
<accession>A0A0F9VWL6</accession>
<dbReference type="AlphaFoldDB" id="A0A0F9VWL6"/>
<proteinExistence type="predicted"/>
<evidence type="ECO:0000313" key="1">
    <source>
        <dbReference type="EMBL" id="KKO04368.1"/>
    </source>
</evidence>
<comment type="caution">
    <text evidence="1">The sequence shown here is derived from an EMBL/GenBank/DDBJ whole genome shotgun (WGS) entry which is preliminary data.</text>
</comment>
<name>A0A0F9VWL6_9ZZZZ</name>
<protein>
    <submittedName>
        <fullName evidence="1">Uncharacterized protein</fullName>
    </submittedName>
</protein>